<feature type="region of interest" description="Disordered" evidence="1">
    <location>
        <begin position="159"/>
        <end position="186"/>
    </location>
</feature>
<sequence>MSSTAAVGSGTTGNTTPIKIDDGTSTAEEHRDRPSNRYDRLAQSFCKLTASEKGKFQELVTADRRVHSIDNLNDWREFYLDLLGVSCTDSDPYFYSADAKTEIPPVVRKLFNDPSSFSGFIYANANWALSCSVYAAGLFTASKKGPLTASHSAYPTVATMTQTQTQPQPQQPQSQSPQQQGPAGKLRANHHYRYDPHRWCLHVPLQVQHTLASAWHPTTT</sequence>
<name>A0A8T8WM77_ASPJA</name>
<dbReference type="OrthoDB" id="10459817at2759"/>
<protein>
    <submittedName>
        <fullName evidence="2">Uncharacterized protein</fullName>
    </submittedName>
</protein>
<evidence type="ECO:0000313" key="3">
    <source>
        <dbReference type="Proteomes" id="UP000249497"/>
    </source>
</evidence>
<proteinExistence type="predicted"/>
<feature type="compositionally biased region" description="Basic and acidic residues" evidence="1">
    <location>
        <begin position="19"/>
        <end position="35"/>
    </location>
</feature>
<reference evidence="2 3" key="1">
    <citation type="submission" date="2018-02" db="EMBL/GenBank/DDBJ databases">
        <title>The genomes of Aspergillus section Nigri reveals drivers in fungal speciation.</title>
        <authorList>
            <consortium name="DOE Joint Genome Institute"/>
            <person name="Vesth T.C."/>
            <person name="Nybo J."/>
            <person name="Theobald S."/>
            <person name="Brandl J."/>
            <person name="Frisvad J.C."/>
            <person name="Nielsen K.F."/>
            <person name="Lyhne E.K."/>
            <person name="Kogle M.E."/>
            <person name="Kuo A."/>
            <person name="Riley R."/>
            <person name="Clum A."/>
            <person name="Nolan M."/>
            <person name="Lipzen A."/>
            <person name="Salamov A."/>
            <person name="Henrissat B."/>
            <person name="Wiebenga A."/>
            <person name="De vries R.P."/>
            <person name="Grigoriev I.V."/>
            <person name="Mortensen U.H."/>
            <person name="Andersen M.R."/>
            <person name="Baker S.E."/>
        </authorList>
    </citation>
    <scope>NUCLEOTIDE SEQUENCE [LARGE SCALE GENOMIC DNA]</scope>
    <source>
        <strain evidence="2 3">CBS 114.51</strain>
    </source>
</reference>
<gene>
    <name evidence="2" type="ORF">BO86DRAFT_383507</name>
</gene>
<organism evidence="2 3">
    <name type="scientific">Aspergillus japonicus CBS 114.51</name>
    <dbReference type="NCBI Taxonomy" id="1448312"/>
    <lineage>
        <taxon>Eukaryota</taxon>
        <taxon>Fungi</taxon>
        <taxon>Dikarya</taxon>
        <taxon>Ascomycota</taxon>
        <taxon>Pezizomycotina</taxon>
        <taxon>Eurotiomycetes</taxon>
        <taxon>Eurotiomycetidae</taxon>
        <taxon>Eurotiales</taxon>
        <taxon>Aspergillaceae</taxon>
        <taxon>Aspergillus</taxon>
        <taxon>Aspergillus subgen. Circumdati</taxon>
    </lineage>
</organism>
<dbReference type="EMBL" id="KZ824857">
    <property type="protein sequence ID" value="RAH76813.1"/>
    <property type="molecule type" value="Genomic_DNA"/>
</dbReference>
<keyword evidence="3" id="KW-1185">Reference proteome</keyword>
<evidence type="ECO:0000256" key="1">
    <source>
        <dbReference type="SAM" id="MobiDB-lite"/>
    </source>
</evidence>
<dbReference type="GeneID" id="37174535"/>
<dbReference type="RefSeq" id="XP_025522707.1">
    <property type="nucleotide sequence ID" value="XM_025670843.1"/>
</dbReference>
<evidence type="ECO:0000313" key="2">
    <source>
        <dbReference type="EMBL" id="RAH76813.1"/>
    </source>
</evidence>
<dbReference type="Proteomes" id="UP000249497">
    <property type="component" value="Unassembled WGS sequence"/>
</dbReference>
<feature type="compositionally biased region" description="Low complexity" evidence="1">
    <location>
        <begin position="161"/>
        <end position="180"/>
    </location>
</feature>
<dbReference type="AlphaFoldDB" id="A0A8T8WM77"/>
<accession>A0A8T8WM77</accession>
<feature type="region of interest" description="Disordered" evidence="1">
    <location>
        <begin position="1"/>
        <end position="35"/>
    </location>
</feature>